<dbReference type="HOGENOM" id="CLU_1376475_0_0_10"/>
<name>F4KPB5_HALH1</name>
<dbReference type="AlphaFoldDB" id="F4KPB5"/>
<evidence type="ECO:0008006" key="3">
    <source>
        <dbReference type="Google" id="ProtNLM"/>
    </source>
</evidence>
<dbReference type="SUPFAM" id="SSF88723">
    <property type="entry name" value="PIN domain-like"/>
    <property type="match status" value="1"/>
</dbReference>
<dbReference type="EMBL" id="CP002691">
    <property type="protein sequence ID" value="AEE48909.1"/>
    <property type="molecule type" value="Genomic_DNA"/>
</dbReference>
<gene>
    <name evidence="1" type="ordered locus">Halhy_1010</name>
</gene>
<evidence type="ECO:0000313" key="1">
    <source>
        <dbReference type="EMBL" id="AEE48909.1"/>
    </source>
</evidence>
<dbReference type="Proteomes" id="UP000008461">
    <property type="component" value="Chromosome"/>
</dbReference>
<organism evidence="1 2">
    <name type="scientific">Haliscomenobacter hydrossis (strain ATCC 27775 / DSM 1100 / LMG 10767 / O)</name>
    <dbReference type="NCBI Taxonomy" id="760192"/>
    <lineage>
        <taxon>Bacteria</taxon>
        <taxon>Pseudomonadati</taxon>
        <taxon>Bacteroidota</taxon>
        <taxon>Saprospiria</taxon>
        <taxon>Saprospirales</taxon>
        <taxon>Haliscomenobacteraceae</taxon>
        <taxon>Haliscomenobacter</taxon>
    </lineage>
</organism>
<sequence>MRSTIKPIKSWRTVFLDTSVIIDFWKDPSRFSKNPTEKKRIENIQNVIEFLSAQNEKCRIHISTISISEILKSDLTSKMAHHLITTFSGSNVVFEEFTVDVAELIHSHILDYLPVGQVNQLIKQKTTSGVSWGRQWVSDDLKILATALSIKSKLDAVLTSDTHVFAEVAKKMDLPFVDTVKIPRDGFGGLDYDAGFNI</sequence>
<reference evidence="1 2" key="1">
    <citation type="journal article" date="2011" name="Stand. Genomic Sci.">
        <title>Complete genome sequence of Haliscomenobacter hydrossis type strain (O).</title>
        <authorList>
            <consortium name="US DOE Joint Genome Institute (JGI-PGF)"/>
            <person name="Daligault H."/>
            <person name="Lapidus A."/>
            <person name="Zeytun A."/>
            <person name="Nolan M."/>
            <person name="Lucas S."/>
            <person name="Del Rio T.G."/>
            <person name="Tice H."/>
            <person name="Cheng J.F."/>
            <person name="Tapia R."/>
            <person name="Han C."/>
            <person name="Goodwin L."/>
            <person name="Pitluck S."/>
            <person name="Liolios K."/>
            <person name="Pagani I."/>
            <person name="Ivanova N."/>
            <person name="Huntemann M."/>
            <person name="Mavromatis K."/>
            <person name="Mikhailova N."/>
            <person name="Pati A."/>
            <person name="Chen A."/>
            <person name="Palaniappan K."/>
            <person name="Land M."/>
            <person name="Hauser L."/>
            <person name="Brambilla E.M."/>
            <person name="Rohde M."/>
            <person name="Verbarg S."/>
            <person name="Goker M."/>
            <person name="Bristow J."/>
            <person name="Eisen J.A."/>
            <person name="Markowitz V."/>
            <person name="Hugenholtz P."/>
            <person name="Kyrpides N.C."/>
            <person name="Klenk H.P."/>
            <person name="Woyke T."/>
        </authorList>
    </citation>
    <scope>NUCLEOTIDE SEQUENCE [LARGE SCALE GENOMIC DNA]</scope>
    <source>
        <strain evidence="2">ATCC 27775 / DSM 1100 / LMG 10767 / O</strain>
    </source>
</reference>
<dbReference type="RefSeq" id="WP_013763464.1">
    <property type="nucleotide sequence ID" value="NC_015510.1"/>
</dbReference>
<accession>F4KPB5</accession>
<evidence type="ECO:0000313" key="2">
    <source>
        <dbReference type="Proteomes" id="UP000008461"/>
    </source>
</evidence>
<dbReference type="Gene3D" id="3.40.50.1010">
    <property type="entry name" value="5'-nuclease"/>
    <property type="match status" value="1"/>
</dbReference>
<proteinExistence type="predicted"/>
<dbReference type="KEGG" id="hhy:Halhy_1010"/>
<dbReference type="OrthoDB" id="1494932at2"/>
<dbReference type="InterPro" id="IPR029060">
    <property type="entry name" value="PIN-like_dom_sf"/>
</dbReference>
<keyword evidence="2" id="KW-1185">Reference proteome</keyword>
<reference key="2">
    <citation type="submission" date="2011-04" db="EMBL/GenBank/DDBJ databases">
        <title>Complete sequence of chromosome of Haliscomenobacter hydrossis DSM 1100.</title>
        <authorList>
            <consortium name="US DOE Joint Genome Institute (JGI-PGF)"/>
            <person name="Lucas S."/>
            <person name="Han J."/>
            <person name="Lapidus A."/>
            <person name="Bruce D."/>
            <person name="Goodwin L."/>
            <person name="Pitluck S."/>
            <person name="Peters L."/>
            <person name="Kyrpides N."/>
            <person name="Mavromatis K."/>
            <person name="Ivanova N."/>
            <person name="Ovchinnikova G."/>
            <person name="Pagani I."/>
            <person name="Daligault H."/>
            <person name="Detter J.C."/>
            <person name="Han C."/>
            <person name="Land M."/>
            <person name="Hauser L."/>
            <person name="Markowitz V."/>
            <person name="Cheng J.-F."/>
            <person name="Hugenholtz P."/>
            <person name="Woyke T."/>
            <person name="Wu D."/>
            <person name="Verbarg S."/>
            <person name="Frueling A."/>
            <person name="Brambilla E."/>
            <person name="Klenk H.-P."/>
            <person name="Eisen J.A."/>
        </authorList>
    </citation>
    <scope>NUCLEOTIDE SEQUENCE</scope>
    <source>
        <strain>DSM 1100</strain>
    </source>
</reference>
<protein>
    <recommendedName>
        <fullName evidence="3">PIN domain-containing protein</fullName>
    </recommendedName>
</protein>